<proteinExistence type="predicted"/>
<dbReference type="Pfam" id="PF13041">
    <property type="entry name" value="PPR_2"/>
    <property type="match status" value="7"/>
</dbReference>
<dbReference type="PANTHER" id="PTHR47926:SF441">
    <property type="entry name" value="PENTATRICOPEPTIDE REPEAT-CONTAINING PROTEIN"/>
    <property type="match status" value="1"/>
</dbReference>
<dbReference type="GO" id="GO:0009451">
    <property type="term" value="P:RNA modification"/>
    <property type="evidence" value="ECO:0007669"/>
    <property type="project" value="InterPro"/>
</dbReference>
<feature type="compositionally biased region" description="Polar residues" evidence="3">
    <location>
        <begin position="172"/>
        <end position="194"/>
    </location>
</feature>
<feature type="region of interest" description="Disordered" evidence="3">
    <location>
        <begin position="37"/>
        <end position="194"/>
    </location>
</feature>
<dbReference type="FunFam" id="1.25.40.10:FF:000031">
    <property type="entry name" value="Pentatricopeptide repeat-containing protein mitochondrial"/>
    <property type="match status" value="1"/>
</dbReference>
<dbReference type="InterPro" id="IPR002885">
    <property type="entry name" value="PPR_rpt"/>
</dbReference>
<name>A0A2N9EWP3_FAGSY</name>
<feature type="repeat" description="PPR" evidence="2">
    <location>
        <begin position="1012"/>
        <end position="1046"/>
    </location>
</feature>
<feature type="repeat" description="PPR" evidence="2">
    <location>
        <begin position="541"/>
        <end position="575"/>
    </location>
</feature>
<dbReference type="PROSITE" id="PS51375">
    <property type="entry name" value="PPR"/>
    <property type="match status" value="8"/>
</dbReference>
<feature type="repeat" description="PPR" evidence="2">
    <location>
        <begin position="708"/>
        <end position="742"/>
    </location>
</feature>
<dbReference type="EMBL" id="OIVN01000362">
    <property type="protein sequence ID" value="SPC79019.1"/>
    <property type="molecule type" value="Genomic_DNA"/>
</dbReference>
<accession>A0A2N9EWP3</accession>
<feature type="repeat" description="PPR" evidence="2">
    <location>
        <begin position="607"/>
        <end position="641"/>
    </location>
</feature>
<evidence type="ECO:0000256" key="2">
    <source>
        <dbReference type="PROSITE-ProRule" id="PRU00708"/>
    </source>
</evidence>
<dbReference type="Gene3D" id="1.25.40.10">
    <property type="entry name" value="Tetratricopeptide repeat domain"/>
    <property type="match status" value="7"/>
</dbReference>
<evidence type="ECO:0008006" key="5">
    <source>
        <dbReference type="Google" id="ProtNLM"/>
    </source>
</evidence>
<sequence length="1341" mass="149421">MVQETRLGVSIRVLTDNVQKLQLQLDEHANQIGVIDQAPPVQPEPQGGAQSSQGGGIPNVSEQPPILEPVKPIPNSAKARNAMPGRPRTHKVLPNLNQPRQPMPMGEPFEPRQGKPIGEPFPNQIGEPRFTNEFSMQPQPSPPFWDQMEHQEEESWQRKGFQRKGYGRHSKQSGVQNRKQSRQNQGYQPWQQGRQAMVPRPIKLEFPRFKGGDPTSWIYRAIQFFHYYQIHEAEKYESILHMSSGVRLLASRARAEKMSRHLVLGPRTNLESMHKGTSLGLGPELRYVLGKLWRRPFEKATSTYTNEASESMRSRPPFTALPSSTPNFIHRQFKLSTIAHESFQQSQNPETLLPSENHVYGYLLQACLQQCKRIRTRHLFDEMPQLLAQASNTNKIIHAQSLKLGVASKGSLGNAIVDLYTKCGNVDFAEKAFNQLENRGVLAWNSVLSMYSRRGFREKVVESFGSMRNCGVLPNEFTYAIVLSACARLVDVVYGRQVHCSVVKMGLDSSSFCEGALIDMYSKCNCVSDARCIFDGAVDLDTVSWTAMIAGYVQVGLPEEALKVFEEMQKVGRVPDQVAFVTVISACMNLGRLDDACEMFSKMPNPNVIAWNVMISGHAQRGYNVEAITYFLNMRKAGVKSTRSTLGSVLSAIATLGALDHGLLVHAQAIKQGLDSNVYAGSSLINMYAKCEKLDAAKKVFNALDEKNIVLWNAMLGGYAQNECACEVIQLFSNMKECGFLPDDFTYTSILSACACLEYLEMGRQLHSVIIKNRLSSNLFVSNALVDMYAKSGALKEARKQFELISNRDNVSWNVIIVGYVQEEDDDEAFYMFRRMNLYGIVPDEVSLASILSACANVQALKQGKQVHCLSVKSGLDTSLYVGGSLIDMYVKCGVIEAARIVFSCMPKRSVVSMNALIAGCVQNNLEEAIDLFREMQAVGLKPTEITFASILDACNGPLMLILGIQIHCLIVKWGLLFDGDFLGVSLLGMYLKSQRKEDADILFSEFPNPKSTVLWTAVISGLAQNDCCEEALQSYQEMRCENVLPDQATFVSVLSACAVSSSLRDGWEIHSLIFHTGFDLDELTGSALVDMYAKCGDVKSSVRVFEEMGFKNDVISWNTMIVGLAKNGYAEYALKIFDEMKQTHVMPDDVTFLGVLTACSHAGKVSEGRQIFGIMVAYYGIQPRVDHYACMVDLFGRWGSLKEAEEFVDKLKIDDAMIWATLLGACRLHGDEIRGRRAAEKLIELDPQNSSSYVLLSNIYAASGNWDGVNFLRRAMKEKGVRKFAGCSWIEVGQKKNLFVAGDRSHTNVGEIYATLKDLTALMKEDGYVANTDSFLLDEE</sequence>
<feature type="repeat" description="PPR" evidence="2">
    <location>
        <begin position="809"/>
        <end position="843"/>
    </location>
</feature>
<dbReference type="FunFam" id="1.25.40.10:FF:000427">
    <property type="entry name" value="Pentatricopeptide repeat-containing protein chloroplastic"/>
    <property type="match status" value="1"/>
</dbReference>
<protein>
    <recommendedName>
        <fullName evidence="5">Pentatricopeptide repeat-containing protein</fullName>
    </recommendedName>
</protein>
<dbReference type="FunFam" id="1.25.40.10:FF:001218">
    <property type="entry name" value="Pentatricopeptide repeat-containing protein, mitochondrial"/>
    <property type="match status" value="1"/>
</dbReference>
<dbReference type="NCBIfam" id="TIGR00756">
    <property type="entry name" value="PPR"/>
    <property type="match status" value="7"/>
</dbReference>
<feature type="repeat" description="PPR" evidence="2">
    <location>
        <begin position="1114"/>
        <end position="1148"/>
    </location>
</feature>
<dbReference type="FunFam" id="1.25.40.10:FF:002146">
    <property type="entry name" value="Pentatricopeptide repeat-containing protein, mitochondrial"/>
    <property type="match status" value="1"/>
</dbReference>
<dbReference type="InterPro" id="IPR046848">
    <property type="entry name" value="E_motif"/>
</dbReference>
<feature type="compositionally biased region" description="Basic residues" evidence="3">
    <location>
        <begin position="160"/>
        <end position="171"/>
    </location>
</feature>
<dbReference type="Pfam" id="PF20431">
    <property type="entry name" value="E_motif"/>
    <property type="match status" value="1"/>
</dbReference>
<gene>
    <name evidence="4" type="ORF">FSB_LOCUS6901</name>
</gene>
<evidence type="ECO:0000256" key="3">
    <source>
        <dbReference type="SAM" id="MobiDB-lite"/>
    </source>
</evidence>
<dbReference type="FunFam" id="1.25.40.10:FF:000073">
    <property type="entry name" value="Pentatricopeptide repeat-containing protein chloroplastic"/>
    <property type="match status" value="1"/>
</dbReference>
<dbReference type="GO" id="GO:0003723">
    <property type="term" value="F:RNA binding"/>
    <property type="evidence" value="ECO:0007669"/>
    <property type="project" value="InterPro"/>
</dbReference>
<keyword evidence="1" id="KW-0677">Repeat</keyword>
<feature type="repeat" description="PPR" evidence="2">
    <location>
        <begin position="910"/>
        <end position="943"/>
    </location>
</feature>
<feature type="compositionally biased region" description="Basic and acidic residues" evidence="3">
    <location>
        <begin position="147"/>
        <end position="157"/>
    </location>
</feature>
<dbReference type="Pfam" id="PF01535">
    <property type="entry name" value="PPR"/>
    <property type="match status" value="2"/>
</dbReference>
<evidence type="ECO:0000256" key="1">
    <source>
        <dbReference type="ARBA" id="ARBA00022737"/>
    </source>
</evidence>
<dbReference type="FunFam" id="1.25.40.10:FF:000366">
    <property type="entry name" value="Pentatricopeptide (PPR) repeat-containing protein"/>
    <property type="match status" value="1"/>
</dbReference>
<feature type="repeat" description="PPR" evidence="2">
    <location>
        <begin position="440"/>
        <end position="474"/>
    </location>
</feature>
<dbReference type="InterPro" id="IPR011990">
    <property type="entry name" value="TPR-like_helical_dom_sf"/>
</dbReference>
<reference evidence="4" key="1">
    <citation type="submission" date="2018-02" db="EMBL/GenBank/DDBJ databases">
        <authorList>
            <person name="Cohen D.B."/>
            <person name="Kent A.D."/>
        </authorList>
    </citation>
    <scope>NUCLEOTIDE SEQUENCE</scope>
</reference>
<organism evidence="4">
    <name type="scientific">Fagus sylvatica</name>
    <name type="common">Beechnut</name>
    <dbReference type="NCBI Taxonomy" id="28930"/>
    <lineage>
        <taxon>Eukaryota</taxon>
        <taxon>Viridiplantae</taxon>
        <taxon>Streptophyta</taxon>
        <taxon>Embryophyta</taxon>
        <taxon>Tracheophyta</taxon>
        <taxon>Spermatophyta</taxon>
        <taxon>Magnoliopsida</taxon>
        <taxon>eudicotyledons</taxon>
        <taxon>Gunneridae</taxon>
        <taxon>Pentapetalae</taxon>
        <taxon>rosids</taxon>
        <taxon>fabids</taxon>
        <taxon>Fagales</taxon>
        <taxon>Fagaceae</taxon>
        <taxon>Fagus</taxon>
    </lineage>
</organism>
<dbReference type="PANTHER" id="PTHR47926">
    <property type="entry name" value="PENTATRICOPEPTIDE REPEAT-CONTAINING PROTEIN"/>
    <property type="match status" value="1"/>
</dbReference>
<dbReference type="InterPro" id="IPR046960">
    <property type="entry name" value="PPR_At4g14850-like_plant"/>
</dbReference>
<evidence type="ECO:0000313" key="4">
    <source>
        <dbReference type="EMBL" id="SPC79019.1"/>
    </source>
</evidence>